<evidence type="ECO:0000313" key="1">
    <source>
        <dbReference type="EMBL" id="HGQ55071.1"/>
    </source>
</evidence>
<protein>
    <submittedName>
        <fullName evidence="2">Uncharacterized protein</fullName>
    </submittedName>
</protein>
<dbReference type="EMBL" id="DTBX01000047">
    <property type="protein sequence ID" value="HGQ55071.1"/>
    <property type="molecule type" value="Genomic_DNA"/>
</dbReference>
<accession>A0A7C4W8W8</accession>
<name>A0A7C4W8W8_UNCW3</name>
<dbReference type="AlphaFoldDB" id="A0A7C4W8W8"/>
<comment type="caution">
    <text evidence="2">The sequence shown here is derived from an EMBL/GenBank/DDBJ whole genome shotgun (WGS) entry which is preliminary data.</text>
</comment>
<sequence>MVGKFEEKDLKIFSNFCHDSLGISATVRKIGNVLIAMAIGREEELKKKFKEIKRILKNTFKDISIKEKYEKDFNN</sequence>
<dbReference type="EMBL" id="DSZH01000070">
    <property type="protein sequence ID" value="HGU47231.1"/>
    <property type="molecule type" value="Genomic_DNA"/>
</dbReference>
<gene>
    <name evidence="2" type="ORF">ENT60_01540</name>
    <name evidence="1" type="ORF">ENU28_01235</name>
</gene>
<organism evidence="2">
    <name type="scientific">candidate division WOR-3 bacterium</name>
    <dbReference type="NCBI Taxonomy" id="2052148"/>
    <lineage>
        <taxon>Bacteria</taxon>
        <taxon>Bacteria division WOR-3</taxon>
    </lineage>
</organism>
<proteinExistence type="predicted"/>
<evidence type="ECO:0000313" key="2">
    <source>
        <dbReference type="EMBL" id="HGU47231.1"/>
    </source>
</evidence>
<reference evidence="2" key="1">
    <citation type="journal article" date="2020" name="mSystems">
        <title>Genome- and Community-Level Interaction Insights into Carbon Utilization and Element Cycling Functions of Hydrothermarchaeota in Hydrothermal Sediment.</title>
        <authorList>
            <person name="Zhou Z."/>
            <person name="Liu Y."/>
            <person name="Xu W."/>
            <person name="Pan J."/>
            <person name="Luo Z.H."/>
            <person name="Li M."/>
        </authorList>
    </citation>
    <scope>NUCLEOTIDE SEQUENCE [LARGE SCALE GENOMIC DNA]</scope>
    <source>
        <strain evidence="2">SpSt-594</strain>
        <strain evidence="1">SpSt-655</strain>
    </source>
</reference>